<dbReference type="Proteomes" id="UP000613030">
    <property type="component" value="Unassembled WGS sequence"/>
</dbReference>
<protein>
    <recommendedName>
        <fullName evidence="1">AraC effector-binding domain-containing protein</fullName>
    </recommendedName>
</protein>
<name>A0ABS1KK34_9BACT</name>
<organism evidence="2 3">
    <name type="scientific">Chryseolinea lacunae</name>
    <dbReference type="NCBI Taxonomy" id="2801331"/>
    <lineage>
        <taxon>Bacteria</taxon>
        <taxon>Pseudomonadati</taxon>
        <taxon>Bacteroidota</taxon>
        <taxon>Cytophagia</taxon>
        <taxon>Cytophagales</taxon>
        <taxon>Fulvivirgaceae</taxon>
        <taxon>Chryseolinea</taxon>
    </lineage>
</organism>
<dbReference type="RefSeq" id="WP_202006583.1">
    <property type="nucleotide sequence ID" value="NZ_JAERRB010000001.1"/>
</dbReference>
<dbReference type="EMBL" id="JAERRB010000001">
    <property type="protein sequence ID" value="MBL0739602.1"/>
    <property type="molecule type" value="Genomic_DNA"/>
</dbReference>
<dbReference type="Pfam" id="PF06445">
    <property type="entry name" value="GyrI-like"/>
    <property type="match status" value="1"/>
</dbReference>
<proteinExistence type="predicted"/>
<evidence type="ECO:0000313" key="2">
    <source>
        <dbReference type="EMBL" id="MBL0739602.1"/>
    </source>
</evidence>
<comment type="caution">
    <text evidence="2">The sequence shown here is derived from an EMBL/GenBank/DDBJ whole genome shotgun (WGS) entry which is preliminary data.</text>
</comment>
<evidence type="ECO:0000259" key="1">
    <source>
        <dbReference type="SMART" id="SM00871"/>
    </source>
</evidence>
<feature type="domain" description="AraC effector-binding" evidence="1">
    <location>
        <begin position="1"/>
        <end position="150"/>
    </location>
</feature>
<evidence type="ECO:0000313" key="3">
    <source>
        <dbReference type="Proteomes" id="UP000613030"/>
    </source>
</evidence>
<reference evidence="2 3" key="1">
    <citation type="submission" date="2021-01" db="EMBL/GenBank/DDBJ databases">
        <title>Chryseolinea sp. Jin1 Genome sequencing and assembly.</title>
        <authorList>
            <person name="Kim I."/>
        </authorList>
    </citation>
    <scope>NUCLEOTIDE SEQUENCE [LARGE SCALE GENOMIC DNA]</scope>
    <source>
        <strain evidence="2 3">Jin1</strain>
    </source>
</reference>
<dbReference type="Gene3D" id="3.20.80.10">
    <property type="entry name" value="Regulatory factor, effector binding domain"/>
    <property type="match status" value="1"/>
</dbReference>
<dbReference type="SMART" id="SM00871">
    <property type="entry name" value="AraC_E_bind"/>
    <property type="match status" value="1"/>
</dbReference>
<dbReference type="InterPro" id="IPR010499">
    <property type="entry name" value="AraC_E-bd"/>
</dbReference>
<dbReference type="InterPro" id="IPR029442">
    <property type="entry name" value="GyrI-like"/>
</dbReference>
<dbReference type="SUPFAM" id="SSF55136">
    <property type="entry name" value="Probable bacterial effector-binding domain"/>
    <property type="match status" value="1"/>
</dbReference>
<accession>A0ABS1KK34</accession>
<gene>
    <name evidence="2" type="ORF">JI741_00165</name>
</gene>
<keyword evidence="3" id="KW-1185">Reference proteome</keyword>
<dbReference type="InterPro" id="IPR011256">
    <property type="entry name" value="Reg_factor_effector_dom_sf"/>
</dbReference>
<sequence>MQLKEISPTTFLFFKTETHLNELGRFIPVGQELFQEAVKQKLFITGPIHWHYFGFTGEPDKPFTLEVALPISEAPADYDGVFHIKRTEPFKSAVTVHEGNWQTLPDAYGRLIQFMHDNKLKPNGATREIYINSDLHAPAANVTMIQMGVE</sequence>